<feature type="domain" description="Isochorismatase-like" evidence="8">
    <location>
        <begin position="13"/>
        <end position="213"/>
    </location>
</feature>
<evidence type="ECO:0000256" key="1">
    <source>
        <dbReference type="ARBA" id="ARBA00006336"/>
    </source>
</evidence>
<accession>A0A0C9XZZ9</accession>
<evidence type="ECO:0000259" key="8">
    <source>
        <dbReference type="Pfam" id="PF00857"/>
    </source>
</evidence>
<dbReference type="GO" id="GO:0019363">
    <property type="term" value="P:pyridine nucleotide biosynthetic process"/>
    <property type="evidence" value="ECO:0007669"/>
    <property type="project" value="UniProtKB-KW"/>
</dbReference>
<evidence type="ECO:0000256" key="6">
    <source>
        <dbReference type="ARBA" id="ARBA00039017"/>
    </source>
</evidence>
<dbReference type="PANTHER" id="PTHR11080:SF2">
    <property type="entry name" value="LD05707P"/>
    <property type="match status" value="1"/>
</dbReference>
<dbReference type="PANTHER" id="PTHR11080">
    <property type="entry name" value="PYRAZINAMIDASE/NICOTINAMIDASE"/>
    <property type="match status" value="1"/>
</dbReference>
<evidence type="ECO:0000256" key="5">
    <source>
        <dbReference type="ARBA" id="ARBA00037900"/>
    </source>
</evidence>
<dbReference type="AlphaFoldDB" id="A0A0C9XZZ9"/>
<evidence type="ECO:0000256" key="4">
    <source>
        <dbReference type="ARBA" id="ARBA00022801"/>
    </source>
</evidence>
<name>A0A0C9XZZ9_9AGAR</name>
<dbReference type="Gene3D" id="3.40.50.850">
    <property type="entry name" value="Isochorismatase-like"/>
    <property type="match status" value="1"/>
</dbReference>
<sequence>MALKALDRRFTPALIVIDLQNDFVSGSLPVSGGAEIVDTVNRLLDLPFVLKIATKDFHPAKHVSFALTHDLPVFTKATIFHPGDKDRTKGLEQVLWPAHCVVGTNGADFVPGLNTDDFTAIIHKGVDVDIESYSAFRDIWHYQNSDLTRVLKKDSVTDVFFVGLAGDYCVKYTALDSVHFGFDTWVVRDAVRCISDDNIAWDEMEKKGIQFVESAELIAKLTQLED</sequence>
<dbReference type="InterPro" id="IPR000868">
    <property type="entry name" value="Isochorismatase-like_dom"/>
</dbReference>
<evidence type="ECO:0000256" key="3">
    <source>
        <dbReference type="ARBA" id="ARBA00022723"/>
    </source>
</evidence>
<dbReference type="Pfam" id="PF00857">
    <property type="entry name" value="Isochorismatase"/>
    <property type="match status" value="1"/>
</dbReference>
<protein>
    <recommendedName>
        <fullName evidence="6">nicotinamidase</fullName>
        <ecNumber evidence="6">3.5.1.19</ecNumber>
    </recommendedName>
    <alternativeName>
        <fullName evidence="7">Nicotinamide deamidase</fullName>
    </alternativeName>
</protein>
<dbReference type="GO" id="GO:0046872">
    <property type="term" value="F:metal ion binding"/>
    <property type="evidence" value="ECO:0007669"/>
    <property type="project" value="UniProtKB-KW"/>
</dbReference>
<comment type="pathway">
    <text evidence="5">Cofactor biosynthesis; nicotinate biosynthesis; nicotinate from nicotinamide: step 1/1.</text>
</comment>
<dbReference type="STRING" id="1095629.A0A0C9XZZ9"/>
<dbReference type="GO" id="GO:0008936">
    <property type="term" value="F:nicotinamidase activity"/>
    <property type="evidence" value="ECO:0007669"/>
    <property type="project" value="UniProtKB-EC"/>
</dbReference>
<evidence type="ECO:0000256" key="2">
    <source>
        <dbReference type="ARBA" id="ARBA00022642"/>
    </source>
</evidence>
<dbReference type="EMBL" id="KN838548">
    <property type="protein sequence ID" value="KIK07289.1"/>
    <property type="molecule type" value="Genomic_DNA"/>
</dbReference>
<evidence type="ECO:0000256" key="7">
    <source>
        <dbReference type="ARBA" id="ARBA00043224"/>
    </source>
</evidence>
<dbReference type="Proteomes" id="UP000054477">
    <property type="component" value="Unassembled WGS sequence"/>
</dbReference>
<dbReference type="InterPro" id="IPR036380">
    <property type="entry name" value="Isochorismatase-like_sf"/>
</dbReference>
<proteinExistence type="inferred from homology"/>
<dbReference type="EC" id="3.5.1.19" evidence="6"/>
<keyword evidence="4" id="KW-0378">Hydrolase</keyword>
<keyword evidence="3" id="KW-0479">Metal-binding</keyword>
<dbReference type="SUPFAM" id="SSF52499">
    <property type="entry name" value="Isochorismatase-like hydrolases"/>
    <property type="match status" value="1"/>
</dbReference>
<evidence type="ECO:0000313" key="10">
    <source>
        <dbReference type="Proteomes" id="UP000054477"/>
    </source>
</evidence>
<gene>
    <name evidence="9" type="ORF">K443DRAFT_202523</name>
</gene>
<dbReference type="HOGENOM" id="CLU_068979_13_1_1"/>
<keyword evidence="10" id="KW-1185">Reference proteome</keyword>
<keyword evidence="2" id="KW-0662">Pyridine nucleotide biosynthesis</keyword>
<comment type="similarity">
    <text evidence="1">Belongs to the isochorismatase family.</text>
</comment>
<dbReference type="OrthoDB" id="1739143at2759"/>
<dbReference type="InterPro" id="IPR052347">
    <property type="entry name" value="Isochorismatase_Nicotinamidase"/>
</dbReference>
<reference evidence="9 10" key="1">
    <citation type="submission" date="2014-04" db="EMBL/GenBank/DDBJ databases">
        <authorList>
            <consortium name="DOE Joint Genome Institute"/>
            <person name="Kuo A."/>
            <person name="Kohler A."/>
            <person name="Nagy L.G."/>
            <person name="Floudas D."/>
            <person name="Copeland A."/>
            <person name="Barry K.W."/>
            <person name="Cichocki N."/>
            <person name="Veneault-Fourrey C."/>
            <person name="LaButti K."/>
            <person name="Lindquist E.A."/>
            <person name="Lipzen A."/>
            <person name="Lundell T."/>
            <person name="Morin E."/>
            <person name="Murat C."/>
            <person name="Sun H."/>
            <person name="Tunlid A."/>
            <person name="Henrissat B."/>
            <person name="Grigoriev I.V."/>
            <person name="Hibbett D.S."/>
            <person name="Martin F."/>
            <person name="Nordberg H.P."/>
            <person name="Cantor M.N."/>
            <person name="Hua S.X."/>
        </authorList>
    </citation>
    <scope>NUCLEOTIDE SEQUENCE [LARGE SCALE GENOMIC DNA]</scope>
    <source>
        <strain evidence="9 10">LaAM-08-1</strain>
    </source>
</reference>
<evidence type="ECO:0000313" key="9">
    <source>
        <dbReference type="EMBL" id="KIK07289.1"/>
    </source>
</evidence>
<reference evidence="10" key="2">
    <citation type="submission" date="2015-01" db="EMBL/GenBank/DDBJ databases">
        <title>Evolutionary Origins and Diversification of the Mycorrhizal Mutualists.</title>
        <authorList>
            <consortium name="DOE Joint Genome Institute"/>
            <consortium name="Mycorrhizal Genomics Consortium"/>
            <person name="Kohler A."/>
            <person name="Kuo A."/>
            <person name="Nagy L.G."/>
            <person name="Floudas D."/>
            <person name="Copeland A."/>
            <person name="Barry K.W."/>
            <person name="Cichocki N."/>
            <person name="Veneault-Fourrey C."/>
            <person name="LaButti K."/>
            <person name="Lindquist E.A."/>
            <person name="Lipzen A."/>
            <person name="Lundell T."/>
            <person name="Morin E."/>
            <person name="Murat C."/>
            <person name="Riley R."/>
            <person name="Ohm R."/>
            <person name="Sun H."/>
            <person name="Tunlid A."/>
            <person name="Henrissat B."/>
            <person name="Grigoriev I.V."/>
            <person name="Hibbett D.S."/>
            <person name="Martin F."/>
        </authorList>
    </citation>
    <scope>NUCLEOTIDE SEQUENCE [LARGE SCALE GENOMIC DNA]</scope>
    <source>
        <strain evidence="10">LaAM-08-1</strain>
    </source>
</reference>
<organism evidence="9 10">
    <name type="scientific">Laccaria amethystina LaAM-08-1</name>
    <dbReference type="NCBI Taxonomy" id="1095629"/>
    <lineage>
        <taxon>Eukaryota</taxon>
        <taxon>Fungi</taxon>
        <taxon>Dikarya</taxon>
        <taxon>Basidiomycota</taxon>
        <taxon>Agaricomycotina</taxon>
        <taxon>Agaricomycetes</taxon>
        <taxon>Agaricomycetidae</taxon>
        <taxon>Agaricales</taxon>
        <taxon>Agaricineae</taxon>
        <taxon>Hydnangiaceae</taxon>
        <taxon>Laccaria</taxon>
    </lineage>
</organism>